<dbReference type="InterPro" id="IPR011738">
    <property type="entry name" value="Phage_CHP"/>
</dbReference>
<accession>A0A0M6XT25</accession>
<reference evidence="1 2" key="1">
    <citation type="submission" date="2015-07" db="EMBL/GenBank/DDBJ databases">
        <authorList>
            <person name="Noorani M."/>
        </authorList>
    </citation>
    <scope>NUCLEOTIDE SEQUENCE [LARGE SCALE GENOMIC DNA]</scope>
    <source>
        <strain evidence="1 2">CECT 5088</strain>
    </source>
</reference>
<evidence type="ECO:0000313" key="1">
    <source>
        <dbReference type="EMBL" id="CTQ34240.1"/>
    </source>
</evidence>
<keyword evidence="2" id="KW-1185">Reference proteome</keyword>
<dbReference type="EMBL" id="CXPG01000021">
    <property type="protein sequence ID" value="CTQ34240.1"/>
    <property type="molecule type" value="Genomic_DNA"/>
</dbReference>
<dbReference type="OrthoDB" id="8478788at2"/>
<proteinExistence type="predicted"/>
<organism evidence="1 2">
    <name type="scientific">Jannaschia rubra</name>
    <dbReference type="NCBI Taxonomy" id="282197"/>
    <lineage>
        <taxon>Bacteria</taxon>
        <taxon>Pseudomonadati</taxon>
        <taxon>Pseudomonadota</taxon>
        <taxon>Alphaproteobacteria</taxon>
        <taxon>Rhodobacterales</taxon>
        <taxon>Roseobacteraceae</taxon>
        <taxon>Jannaschia</taxon>
    </lineage>
</organism>
<dbReference type="AlphaFoldDB" id="A0A0M6XT25"/>
<dbReference type="RefSeq" id="WP_055683616.1">
    <property type="nucleotide sequence ID" value="NZ_CXPG01000021.1"/>
</dbReference>
<name>A0A0M6XT25_9RHOB</name>
<dbReference type="Proteomes" id="UP000048908">
    <property type="component" value="Unassembled WGS sequence"/>
</dbReference>
<dbReference type="NCBIfam" id="TIGR02215">
    <property type="entry name" value="phage_chp_gp8"/>
    <property type="match status" value="1"/>
</dbReference>
<dbReference type="STRING" id="282197.SAMN04488517_103104"/>
<evidence type="ECO:0000313" key="2">
    <source>
        <dbReference type="Proteomes" id="UP000048908"/>
    </source>
</evidence>
<protein>
    <submittedName>
        <fullName evidence="1">Uncharacterized protein</fullName>
    </submittedName>
</protein>
<sequence length="178" mass="18695">MAMTVQGSDRIPNEALPVAQLAARMRLADGYEAIPGEGDRLRLLLAAAIATVERRSGRVTIARDVTVAGERGEGRRIVLPVAPVQMLRVIEMAGEGGPVTVGGALDAQGGIVLSEGVRQGVPLRIVVRAGYGDWEMVPGELRQAVLMLAEALDTGEPVGAAVDALIAPFRDVRIGGRR</sequence>
<gene>
    <name evidence="1" type="ORF">JAN5088_03033</name>
</gene>